<reference evidence="1 2" key="1">
    <citation type="submission" date="2016-08" db="EMBL/GenBank/DDBJ databases">
        <title>Draft genome sequence of allopolyploid Zygosaccharomyces rouxii.</title>
        <authorList>
            <person name="Watanabe J."/>
            <person name="Uehara K."/>
            <person name="Mogi Y."/>
            <person name="Tsukioka Y."/>
        </authorList>
    </citation>
    <scope>NUCLEOTIDE SEQUENCE [LARGE SCALE GENOMIC DNA]</scope>
    <source>
        <strain evidence="1 2">NBRC 110957</strain>
    </source>
</reference>
<dbReference type="Pfam" id="PF11093">
    <property type="entry name" value="Mitochondr_Som1"/>
    <property type="match status" value="1"/>
</dbReference>
<proteinExistence type="predicted"/>
<dbReference type="AlphaFoldDB" id="A0A1Q3A231"/>
<dbReference type="EMBL" id="BDGX01000018">
    <property type="protein sequence ID" value="GAV49784.1"/>
    <property type="molecule type" value="Genomic_DNA"/>
</dbReference>
<dbReference type="OMA" id="ESNRYIC"/>
<dbReference type="eggNOG" id="ENOG502SBH3">
    <property type="taxonomic scope" value="Eukaryota"/>
</dbReference>
<dbReference type="InterPro" id="IPR024645">
    <property type="entry name" value="Mitochondr_Som1"/>
</dbReference>
<accession>A0A1Q3A231</accession>
<dbReference type="Proteomes" id="UP000187013">
    <property type="component" value="Unassembled WGS sequence"/>
</dbReference>
<evidence type="ECO:0000313" key="1">
    <source>
        <dbReference type="EMBL" id="GAV49784.1"/>
    </source>
</evidence>
<dbReference type="GO" id="GO:0042720">
    <property type="term" value="C:mitochondrial inner membrane peptidase complex"/>
    <property type="evidence" value="ECO:0007669"/>
    <property type="project" value="InterPro"/>
</dbReference>
<sequence>MAPPTPILTSEQVSRERERVQILKEKNKCELKSLTQHLCHAEAPGEYICVPFKRVFEKCLGHALEVTDADTNDIQGS</sequence>
<name>A0A1Q3A231_ZYGRO</name>
<evidence type="ECO:0000313" key="2">
    <source>
        <dbReference type="Proteomes" id="UP000187013"/>
    </source>
</evidence>
<organism evidence="1 2">
    <name type="scientific">Zygosaccharomyces rouxii</name>
    <dbReference type="NCBI Taxonomy" id="4956"/>
    <lineage>
        <taxon>Eukaryota</taxon>
        <taxon>Fungi</taxon>
        <taxon>Dikarya</taxon>
        <taxon>Ascomycota</taxon>
        <taxon>Saccharomycotina</taxon>
        <taxon>Saccharomycetes</taxon>
        <taxon>Saccharomycetales</taxon>
        <taxon>Saccharomycetaceae</taxon>
        <taxon>Zygosaccharomyces</taxon>
    </lineage>
</organism>
<protein>
    <submittedName>
        <fullName evidence="1">Uncharacterized protein</fullName>
    </submittedName>
</protein>
<dbReference type="OrthoDB" id="3983163at2759"/>
<comment type="caution">
    <text evidence="1">The sequence shown here is derived from an EMBL/GenBank/DDBJ whole genome shotgun (WGS) entry which is preliminary data.</text>
</comment>
<gene>
    <name evidence="1" type="ORF">ZYGR_0R00250</name>
</gene>